<dbReference type="InterPro" id="IPR027806">
    <property type="entry name" value="HARBI1_dom"/>
</dbReference>
<dbReference type="OrthoDB" id="2668416at2759"/>
<evidence type="ECO:0000313" key="4">
    <source>
        <dbReference type="EMBL" id="CAH1988759.1"/>
    </source>
</evidence>
<name>A0A9P0L6D5_ACAOB</name>
<keyword evidence="2" id="KW-0479">Metal-binding</keyword>
<keyword evidence="5" id="KW-1185">Reference proteome</keyword>
<dbReference type="GO" id="GO:0046872">
    <property type="term" value="F:metal ion binding"/>
    <property type="evidence" value="ECO:0007669"/>
    <property type="project" value="UniProtKB-KW"/>
</dbReference>
<sequence length="150" mass="17155">MDEKTYVELLNIVTPLIKRQDTIMRTAISPHERLNATLSFPQQKQHGEVLLESLKPHILNCIGAVDGKNVNIIPPQNSGAYYYNYKGYNSLVLMAICDANCGFIMCDFGVNGRISDGGIIAYTQFYKKLKRELPFVFIGFRITYRFFKTF</sequence>
<dbReference type="Pfam" id="PF13359">
    <property type="entry name" value="DDE_Tnp_4"/>
    <property type="match status" value="1"/>
</dbReference>
<evidence type="ECO:0000313" key="5">
    <source>
        <dbReference type="Proteomes" id="UP001152888"/>
    </source>
</evidence>
<evidence type="ECO:0000259" key="3">
    <source>
        <dbReference type="Pfam" id="PF13359"/>
    </source>
</evidence>
<protein>
    <recommendedName>
        <fullName evidence="3">DDE Tnp4 domain-containing protein</fullName>
    </recommendedName>
</protein>
<dbReference type="EMBL" id="CAKOFQ010007050">
    <property type="protein sequence ID" value="CAH1988759.1"/>
    <property type="molecule type" value="Genomic_DNA"/>
</dbReference>
<comment type="cofactor">
    <cofactor evidence="1">
        <name>a divalent metal cation</name>
        <dbReference type="ChEBI" id="CHEBI:60240"/>
    </cofactor>
</comment>
<proteinExistence type="predicted"/>
<dbReference type="AlphaFoldDB" id="A0A9P0L6D5"/>
<dbReference type="Proteomes" id="UP001152888">
    <property type="component" value="Unassembled WGS sequence"/>
</dbReference>
<reference evidence="4" key="1">
    <citation type="submission" date="2022-03" db="EMBL/GenBank/DDBJ databases">
        <authorList>
            <person name="Sayadi A."/>
        </authorList>
    </citation>
    <scope>NUCLEOTIDE SEQUENCE</scope>
</reference>
<evidence type="ECO:0000256" key="1">
    <source>
        <dbReference type="ARBA" id="ARBA00001968"/>
    </source>
</evidence>
<gene>
    <name evidence="4" type="ORF">ACAOBT_LOCUS18637</name>
</gene>
<organism evidence="4 5">
    <name type="scientific">Acanthoscelides obtectus</name>
    <name type="common">Bean weevil</name>
    <name type="synonym">Bruchus obtectus</name>
    <dbReference type="NCBI Taxonomy" id="200917"/>
    <lineage>
        <taxon>Eukaryota</taxon>
        <taxon>Metazoa</taxon>
        <taxon>Ecdysozoa</taxon>
        <taxon>Arthropoda</taxon>
        <taxon>Hexapoda</taxon>
        <taxon>Insecta</taxon>
        <taxon>Pterygota</taxon>
        <taxon>Neoptera</taxon>
        <taxon>Endopterygota</taxon>
        <taxon>Coleoptera</taxon>
        <taxon>Polyphaga</taxon>
        <taxon>Cucujiformia</taxon>
        <taxon>Chrysomeloidea</taxon>
        <taxon>Chrysomelidae</taxon>
        <taxon>Bruchinae</taxon>
        <taxon>Bruchini</taxon>
        <taxon>Acanthoscelides</taxon>
    </lineage>
</organism>
<comment type="caution">
    <text evidence="4">The sequence shown here is derived from an EMBL/GenBank/DDBJ whole genome shotgun (WGS) entry which is preliminary data.</text>
</comment>
<evidence type="ECO:0000256" key="2">
    <source>
        <dbReference type="ARBA" id="ARBA00022723"/>
    </source>
</evidence>
<accession>A0A9P0L6D5</accession>
<feature type="domain" description="DDE Tnp4" evidence="3">
    <location>
        <begin position="65"/>
        <end position="131"/>
    </location>
</feature>